<organism evidence="1 2">
    <name type="scientific">Parelaphostrongylus tenuis</name>
    <name type="common">Meningeal worm</name>
    <dbReference type="NCBI Taxonomy" id="148309"/>
    <lineage>
        <taxon>Eukaryota</taxon>
        <taxon>Metazoa</taxon>
        <taxon>Ecdysozoa</taxon>
        <taxon>Nematoda</taxon>
        <taxon>Chromadorea</taxon>
        <taxon>Rhabditida</taxon>
        <taxon>Rhabditina</taxon>
        <taxon>Rhabditomorpha</taxon>
        <taxon>Strongyloidea</taxon>
        <taxon>Metastrongylidae</taxon>
        <taxon>Parelaphostrongylus</taxon>
    </lineage>
</organism>
<accession>A0AAD5QYR9</accession>
<evidence type="ECO:0000313" key="2">
    <source>
        <dbReference type="Proteomes" id="UP001196413"/>
    </source>
</evidence>
<gene>
    <name evidence="1" type="ORF">KIN20_026915</name>
</gene>
<dbReference type="EMBL" id="JAHQIW010005514">
    <property type="protein sequence ID" value="KAJ1366288.1"/>
    <property type="molecule type" value="Genomic_DNA"/>
</dbReference>
<dbReference type="AlphaFoldDB" id="A0AAD5QYR9"/>
<reference evidence="1" key="1">
    <citation type="submission" date="2021-06" db="EMBL/GenBank/DDBJ databases">
        <title>Parelaphostrongylus tenuis whole genome reference sequence.</title>
        <authorList>
            <person name="Garwood T.J."/>
            <person name="Larsen P.A."/>
            <person name="Fountain-Jones N.M."/>
            <person name="Garbe J.R."/>
            <person name="Macchietto M.G."/>
            <person name="Kania S.A."/>
            <person name="Gerhold R.W."/>
            <person name="Richards J.E."/>
            <person name="Wolf T.M."/>
        </authorList>
    </citation>
    <scope>NUCLEOTIDE SEQUENCE</scope>
    <source>
        <strain evidence="1">MNPRO001-30</strain>
        <tissue evidence="1">Meninges</tissue>
    </source>
</reference>
<evidence type="ECO:0000313" key="1">
    <source>
        <dbReference type="EMBL" id="KAJ1366288.1"/>
    </source>
</evidence>
<dbReference type="Proteomes" id="UP001196413">
    <property type="component" value="Unassembled WGS sequence"/>
</dbReference>
<keyword evidence="2" id="KW-1185">Reference proteome</keyword>
<proteinExistence type="predicted"/>
<protein>
    <submittedName>
        <fullName evidence="1">Uncharacterized protein</fullName>
    </submittedName>
</protein>
<name>A0AAD5QYR9_PARTN</name>
<comment type="caution">
    <text evidence="1">The sequence shown here is derived from an EMBL/GenBank/DDBJ whole genome shotgun (WGS) entry which is preliminary data.</text>
</comment>
<sequence length="80" mass="9064">MVVNALLLTQQSTLVQLDFLELEKVRVNQRVGNVTWNRAPMIWRDGNLTETNLAITTDDPSAPNPIGQLLPCLLGCNWWF</sequence>